<evidence type="ECO:0000313" key="4">
    <source>
        <dbReference type="Proteomes" id="UP000324222"/>
    </source>
</evidence>
<keyword evidence="2" id="KW-0472">Membrane</keyword>
<feature type="transmembrane region" description="Helical" evidence="2">
    <location>
        <begin position="21"/>
        <end position="39"/>
    </location>
</feature>
<evidence type="ECO:0000256" key="2">
    <source>
        <dbReference type="SAM" id="Phobius"/>
    </source>
</evidence>
<dbReference type="EMBL" id="VSRR010147657">
    <property type="protein sequence ID" value="MPD05759.1"/>
    <property type="molecule type" value="Genomic_DNA"/>
</dbReference>
<sequence>MQGGGKGEQRRSKGRRGSSHLGGITLITVIGVPPPPTLLSSLQDGMAHLA</sequence>
<proteinExistence type="predicted"/>
<organism evidence="3 4">
    <name type="scientific">Portunus trituberculatus</name>
    <name type="common">Swimming crab</name>
    <name type="synonym">Neptunus trituberculatus</name>
    <dbReference type="NCBI Taxonomy" id="210409"/>
    <lineage>
        <taxon>Eukaryota</taxon>
        <taxon>Metazoa</taxon>
        <taxon>Ecdysozoa</taxon>
        <taxon>Arthropoda</taxon>
        <taxon>Crustacea</taxon>
        <taxon>Multicrustacea</taxon>
        <taxon>Malacostraca</taxon>
        <taxon>Eumalacostraca</taxon>
        <taxon>Eucarida</taxon>
        <taxon>Decapoda</taxon>
        <taxon>Pleocyemata</taxon>
        <taxon>Brachyura</taxon>
        <taxon>Eubrachyura</taxon>
        <taxon>Portunoidea</taxon>
        <taxon>Portunidae</taxon>
        <taxon>Portuninae</taxon>
        <taxon>Portunus</taxon>
    </lineage>
</organism>
<comment type="caution">
    <text evidence="3">The sequence shown here is derived from an EMBL/GenBank/DDBJ whole genome shotgun (WGS) entry which is preliminary data.</text>
</comment>
<keyword evidence="4" id="KW-1185">Reference proteome</keyword>
<reference evidence="3 4" key="1">
    <citation type="submission" date="2019-05" db="EMBL/GenBank/DDBJ databases">
        <title>Another draft genome of Portunus trituberculatus and its Hox gene families provides insights of decapod evolution.</title>
        <authorList>
            <person name="Jeong J.-H."/>
            <person name="Song I."/>
            <person name="Kim S."/>
            <person name="Choi T."/>
            <person name="Kim D."/>
            <person name="Ryu S."/>
            <person name="Kim W."/>
        </authorList>
    </citation>
    <scope>NUCLEOTIDE SEQUENCE [LARGE SCALE GENOMIC DNA]</scope>
    <source>
        <tissue evidence="3">Muscle</tissue>
    </source>
</reference>
<dbReference type="Proteomes" id="UP000324222">
    <property type="component" value="Unassembled WGS sequence"/>
</dbReference>
<evidence type="ECO:0000256" key="1">
    <source>
        <dbReference type="SAM" id="MobiDB-lite"/>
    </source>
</evidence>
<keyword evidence="2" id="KW-0812">Transmembrane</keyword>
<protein>
    <submittedName>
        <fullName evidence="3">Uncharacterized protein</fullName>
    </submittedName>
</protein>
<evidence type="ECO:0000313" key="3">
    <source>
        <dbReference type="EMBL" id="MPD05759.1"/>
    </source>
</evidence>
<dbReference type="AlphaFoldDB" id="A0A5B7KKM3"/>
<name>A0A5B7KKM3_PORTR</name>
<keyword evidence="2" id="KW-1133">Transmembrane helix</keyword>
<feature type="region of interest" description="Disordered" evidence="1">
    <location>
        <begin position="1"/>
        <end position="20"/>
    </location>
</feature>
<gene>
    <name evidence="3" type="ORF">E2C01_101523</name>
</gene>
<accession>A0A5B7KKM3</accession>